<proteinExistence type="predicted"/>
<sequence length="106" mass="12047">MSAMPSMETLCLKKIMAKKKKMEEHGEPVQRLVSFCPNLVDLALEECPTVRGELVVGSKRLERFAIICCHNVARVVLHTDRLRTLRIQLHHVVFGFSASIGNTYRL</sequence>
<reference evidence="1" key="3">
    <citation type="submission" date="2015-04" db="UniProtKB">
        <authorList>
            <consortium name="EnsemblPlants"/>
        </authorList>
    </citation>
    <scope>IDENTIFICATION</scope>
</reference>
<dbReference type="HOGENOM" id="CLU_2227007_0_0_1"/>
<name>A0A0D9XPP8_9ORYZ</name>
<dbReference type="Proteomes" id="UP000032180">
    <property type="component" value="Chromosome 11"/>
</dbReference>
<organism evidence="1 2">
    <name type="scientific">Leersia perrieri</name>
    <dbReference type="NCBI Taxonomy" id="77586"/>
    <lineage>
        <taxon>Eukaryota</taxon>
        <taxon>Viridiplantae</taxon>
        <taxon>Streptophyta</taxon>
        <taxon>Embryophyta</taxon>
        <taxon>Tracheophyta</taxon>
        <taxon>Spermatophyta</taxon>
        <taxon>Magnoliopsida</taxon>
        <taxon>Liliopsida</taxon>
        <taxon>Poales</taxon>
        <taxon>Poaceae</taxon>
        <taxon>BOP clade</taxon>
        <taxon>Oryzoideae</taxon>
        <taxon>Oryzeae</taxon>
        <taxon>Oryzinae</taxon>
        <taxon>Leersia</taxon>
    </lineage>
</organism>
<keyword evidence="2" id="KW-1185">Reference proteome</keyword>
<dbReference type="AlphaFoldDB" id="A0A0D9XPP8"/>
<accession>A0A0D9XPP8</accession>
<reference evidence="2" key="2">
    <citation type="submission" date="2013-12" db="EMBL/GenBank/DDBJ databases">
        <authorList>
            <person name="Yu Y."/>
            <person name="Lee S."/>
            <person name="de Baynast K."/>
            <person name="Wissotski M."/>
            <person name="Liu L."/>
            <person name="Talag J."/>
            <person name="Goicoechea J."/>
            <person name="Angelova A."/>
            <person name="Jetty R."/>
            <person name="Kudrna D."/>
            <person name="Golser W."/>
            <person name="Rivera L."/>
            <person name="Zhang J."/>
            <person name="Wing R."/>
        </authorList>
    </citation>
    <scope>NUCLEOTIDE SEQUENCE</scope>
</reference>
<evidence type="ECO:0000313" key="1">
    <source>
        <dbReference type="EnsemblPlants" id="LPERR11G04320.1"/>
    </source>
</evidence>
<dbReference type="EnsemblPlants" id="LPERR11G04320.1">
    <property type="protein sequence ID" value="LPERR11G04320.1"/>
    <property type="gene ID" value="LPERR11G04320"/>
</dbReference>
<dbReference type="Gramene" id="LPERR11G04320.1">
    <property type="protein sequence ID" value="LPERR11G04320.1"/>
    <property type="gene ID" value="LPERR11G04320"/>
</dbReference>
<protein>
    <submittedName>
        <fullName evidence="1">Uncharacterized protein</fullName>
    </submittedName>
</protein>
<reference evidence="1 2" key="1">
    <citation type="submission" date="2012-08" db="EMBL/GenBank/DDBJ databases">
        <title>Oryza genome evolution.</title>
        <authorList>
            <person name="Wing R.A."/>
        </authorList>
    </citation>
    <scope>NUCLEOTIDE SEQUENCE</scope>
</reference>
<evidence type="ECO:0000313" key="2">
    <source>
        <dbReference type="Proteomes" id="UP000032180"/>
    </source>
</evidence>